<dbReference type="GO" id="GO:0141100">
    <property type="term" value="F:tRNA (guanine(18)-2'-O)-methyltransferase activity"/>
    <property type="evidence" value="ECO:0007669"/>
    <property type="project" value="UniProtKB-EC"/>
</dbReference>
<evidence type="ECO:0000259" key="5">
    <source>
        <dbReference type="Pfam" id="PF25904"/>
    </source>
</evidence>
<evidence type="ECO:0000259" key="4">
    <source>
        <dbReference type="Pfam" id="PF01170"/>
    </source>
</evidence>
<dbReference type="Pfam" id="PF25904">
    <property type="entry name" value="Tmrp11_N"/>
    <property type="match status" value="1"/>
</dbReference>
<gene>
    <name evidence="6" type="primary">PmlGA01_120015200</name>
    <name evidence="6" type="ORF">PMLGA01_120015200</name>
</gene>
<dbReference type="Pfam" id="PF01170">
    <property type="entry name" value="UPF0020"/>
    <property type="match status" value="1"/>
</dbReference>
<feature type="domain" description="tRNA (guanine(10)-N(2))-methyltransferase TRMT11 N-terminal" evidence="5">
    <location>
        <begin position="1"/>
        <end position="175"/>
    </location>
</feature>
<dbReference type="PIRSF" id="PIRSF017259">
    <property type="entry name" value="tRNA_mtfrase_TRM11"/>
    <property type="match status" value="1"/>
</dbReference>
<dbReference type="InterPro" id="IPR029063">
    <property type="entry name" value="SAM-dependent_MTases_sf"/>
</dbReference>
<dbReference type="GO" id="GO:0005737">
    <property type="term" value="C:cytoplasm"/>
    <property type="evidence" value="ECO:0007669"/>
    <property type="project" value="TreeGrafter"/>
</dbReference>
<evidence type="ECO:0000313" key="6">
    <source>
        <dbReference type="EMBL" id="SBT79994.1"/>
    </source>
</evidence>
<dbReference type="EC" id="2.1.1.34" evidence="6"/>
<name>A0A1C3L0D4_PLAMA</name>
<dbReference type="GO" id="GO:0032259">
    <property type="term" value="P:methylation"/>
    <property type="evidence" value="ECO:0007669"/>
    <property type="project" value="UniProtKB-KW"/>
</dbReference>
<reference evidence="6 7" key="1">
    <citation type="submission" date="2016-06" db="EMBL/GenBank/DDBJ databases">
        <authorList>
            <consortium name="Pathogen Informatics"/>
        </authorList>
    </citation>
    <scope>NUCLEOTIDE SEQUENCE [LARGE SCALE GENOMIC DNA]</scope>
    <source>
        <strain evidence="6">PmlGA01</strain>
    </source>
</reference>
<dbReference type="SUPFAM" id="SSF53335">
    <property type="entry name" value="S-adenosyl-L-methionine-dependent methyltransferases"/>
    <property type="match status" value="2"/>
</dbReference>
<dbReference type="InterPro" id="IPR059073">
    <property type="entry name" value="TRMT11_N"/>
</dbReference>
<dbReference type="AlphaFoldDB" id="A0A1C3L0D4"/>
<evidence type="ECO:0000256" key="3">
    <source>
        <dbReference type="SAM" id="MobiDB-lite"/>
    </source>
</evidence>
<feature type="region of interest" description="Disordered" evidence="3">
    <location>
        <begin position="193"/>
        <end position="214"/>
    </location>
</feature>
<feature type="domain" description="Ribosomal RNA large subunit methyltransferase K/L-like methyltransferase" evidence="4">
    <location>
        <begin position="254"/>
        <end position="303"/>
    </location>
</feature>
<dbReference type="InterPro" id="IPR000241">
    <property type="entry name" value="RlmKL-like_Mtase"/>
</dbReference>
<dbReference type="PANTHER" id="PTHR13370:SF3">
    <property type="entry name" value="TRNA (GUANINE(10)-N2)-METHYLTRANSFERASE HOMOLOG"/>
    <property type="match status" value="1"/>
</dbReference>
<dbReference type="EMBL" id="LT594500">
    <property type="protein sequence ID" value="SBT79994.1"/>
    <property type="molecule type" value="Genomic_DNA"/>
</dbReference>
<organism evidence="6 7">
    <name type="scientific">Plasmodium malariae</name>
    <dbReference type="NCBI Taxonomy" id="5858"/>
    <lineage>
        <taxon>Eukaryota</taxon>
        <taxon>Sar</taxon>
        <taxon>Alveolata</taxon>
        <taxon>Apicomplexa</taxon>
        <taxon>Aconoidasida</taxon>
        <taxon>Haemosporida</taxon>
        <taxon>Plasmodiidae</taxon>
        <taxon>Plasmodium</taxon>
        <taxon>Plasmodium (Plasmodium)</taxon>
    </lineage>
</organism>
<dbReference type="PANTHER" id="PTHR13370">
    <property type="entry name" value="RNA METHYLASE-RELATED"/>
    <property type="match status" value="1"/>
</dbReference>
<dbReference type="Proteomes" id="UP000219799">
    <property type="component" value="Chromosome 12"/>
</dbReference>
<keyword evidence="1 6" id="KW-0489">Methyltransferase</keyword>
<evidence type="ECO:0000256" key="1">
    <source>
        <dbReference type="ARBA" id="ARBA00022603"/>
    </source>
</evidence>
<protein>
    <submittedName>
        <fullName evidence="6">tRNA guanosine-2'-O-methyltransferase, putative</fullName>
        <ecNumber evidence="6">2.1.1.34</ecNumber>
    </submittedName>
</protein>
<accession>A0A1C3L0D4</accession>
<keyword evidence="2 6" id="KW-0808">Transferase</keyword>
<dbReference type="Gene3D" id="3.40.50.150">
    <property type="entry name" value="Vaccinia Virus protein VP39"/>
    <property type="match status" value="1"/>
</dbReference>
<feature type="compositionally biased region" description="Low complexity" evidence="3">
    <location>
        <begin position="193"/>
        <end position="213"/>
    </location>
</feature>
<evidence type="ECO:0000256" key="2">
    <source>
        <dbReference type="ARBA" id="ARBA00022679"/>
    </source>
</evidence>
<sequence length="434" mass="49618">MSYLIWFSRHKKYDECKIAELKSLLQIYGYNEENEPLFNENKSKFKGEVYVKVDIAEEQLWKNILSRSILIKGVLHIWSEGCSYDELLNDLTNKKHLFEKKLYNNKKWCFYFNSFRRIINQEEKVKKMNYFKSILDNFPNVDLINPDIQLGLIEDYNDCNSGTLKKVYFGKFIATRKYNYSLNYNKGDVNNVSSNTDGNNSSTGGSNGSSNCNSKDDVNISVKNFSSTSEDASNSNNTTVRPRMVWWVHYALNRRPVLGPTTTDNELAFIMCNIAKIKKGDIVLDPFVGSGGLLVTSSTFNAICIGNDIDIRLLKGNNDESPNNDNIKCTQKNGLTSMYDTGEPKKVKNIMNTKMVSYSCKSAVKDLLNIASSTLVDDGMLVFLLPVQKKTIEEDIALLKHDDFYLMSYDFQTFTNYSGRLIVSMRRKCRNSSN</sequence>
<dbReference type="VEuPathDB" id="PlasmoDB:PmUG01_12021700"/>
<proteinExistence type="predicted"/>
<dbReference type="GO" id="GO:0043527">
    <property type="term" value="C:tRNA methyltransferase complex"/>
    <property type="evidence" value="ECO:0007669"/>
    <property type="project" value="UniProtKB-ARBA"/>
</dbReference>
<evidence type="ECO:0000313" key="7">
    <source>
        <dbReference type="Proteomes" id="UP000219799"/>
    </source>
</evidence>